<dbReference type="InParanoid" id="A0A1B1YWL4"/>
<dbReference type="KEGG" id="gbi:PG2T_13810"/>
<gene>
    <name evidence="2" type="ORF">PG2T_13810</name>
</gene>
<dbReference type="Gene3D" id="3.40.50.150">
    <property type="entry name" value="Vaccinia Virus protein VP39"/>
    <property type="match status" value="1"/>
</dbReference>
<organism evidence="2 3">
    <name type="scientific">Immundisolibacter cernigliae</name>
    <dbReference type="NCBI Taxonomy" id="1810504"/>
    <lineage>
        <taxon>Bacteria</taxon>
        <taxon>Pseudomonadati</taxon>
        <taxon>Pseudomonadota</taxon>
        <taxon>Gammaproteobacteria</taxon>
        <taxon>Immundisolibacterales</taxon>
        <taxon>Immundisolibacteraceae</taxon>
        <taxon>Immundisolibacter</taxon>
    </lineage>
</organism>
<dbReference type="CDD" id="cd02440">
    <property type="entry name" value="AdoMet_MTases"/>
    <property type="match status" value="1"/>
</dbReference>
<dbReference type="EMBL" id="CP014671">
    <property type="protein sequence ID" value="ANX05149.1"/>
    <property type="molecule type" value="Genomic_DNA"/>
</dbReference>
<dbReference type="SUPFAM" id="SSF53335">
    <property type="entry name" value="S-adenosyl-L-methionine-dependent methyltransferases"/>
    <property type="match status" value="1"/>
</dbReference>
<proteinExistence type="predicted"/>
<dbReference type="InterPro" id="IPR029063">
    <property type="entry name" value="SAM-dependent_MTases_sf"/>
</dbReference>
<dbReference type="OrthoDB" id="939937at2"/>
<keyword evidence="3" id="KW-1185">Reference proteome</keyword>
<sequence>MPNAAVPPELLTRLDDTPDAAFYALPRLVTHLDAPSLLALTAFYAEQLPAGADVLDLMSSWVSHLPPGLRLGHVAGLGMNGTELAANPRLAEPVVQDLNADPRLPWPDGRFDAVLNALSIQYLTRPLEVYAEVARVLRPGGVAIIAHSHRCFPTKAVRAFRDHAPADRLRLCRHYLDQTGAFGPAQLVDRSPPDADPLWIVFARRR</sequence>
<dbReference type="PANTHER" id="PTHR43036">
    <property type="entry name" value="OSJNBB0011N17.9 PROTEIN"/>
    <property type="match status" value="1"/>
</dbReference>
<dbReference type="Pfam" id="PF08241">
    <property type="entry name" value="Methyltransf_11"/>
    <property type="match status" value="1"/>
</dbReference>
<name>A0A1B1YWL4_9GAMM</name>
<evidence type="ECO:0000259" key="1">
    <source>
        <dbReference type="Pfam" id="PF08241"/>
    </source>
</evidence>
<dbReference type="InterPro" id="IPR013216">
    <property type="entry name" value="Methyltransf_11"/>
</dbReference>
<dbReference type="STRING" id="1810504.PG2T_13810"/>
<feature type="domain" description="Methyltransferase type 11" evidence="1">
    <location>
        <begin position="91"/>
        <end position="145"/>
    </location>
</feature>
<dbReference type="Proteomes" id="UP000092952">
    <property type="component" value="Chromosome"/>
</dbReference>
<reference evidence="3" key="1">
    <citation type="submission" date="2016-03" db="EMBL/GenBank/DDBJ databases">
        <title>Complete genome sequence of Solimmundus cernigliae, representing a novel lineage of polycyclic aromatic hydrocarbon degraders within the Gammaproteobacteria.</title>
        <authorList>
            <person name="Singleton D.R."/>
            <person name="Dickey A.N."/>
            <person name="Scholl E.H."/>
            <person name="Wright F.A."/>
            <person name="Aitken M.D."/>
        </authorList>
    </citation>
    <scope>NUCLEOTIDE SEQUENCE [LARGE SCALE GENOMIC DNA]</scope>
    <source>
        <strain evidence="3">TR3.2</strain>
    </source>
</reference>
<dbReference type="PANTHER" id="PTHR43036:SF2">
    <property type="entry name" value="OS04G0481300 PROTEIN"/>
    <property type="match status" value="1"/>
</dbReference>
<evidence type="ECO:0000313" key="2">
    <source>
        <dbReference type="EMBL" id="ANX05149.1"/>
    </source>
</evidence>
<dbReference type="RefSeq" id="WP_068806730.1">
    <property type="nucleotide sequence ID" value="NZ_CP014671.1"/>
</dbReference>
<protein>
    <recommendedName>
        <fullName evidence="1">Methyltransferase type 11 domain-containing protein</fullName>
    </recommendedName>
</protein>
<accession>A0A1B1YWL4</accession>
<evidence type="ECO:0000313" key="3">
    <source>
        <dbReference type="Proteomes" id="UP000092952"/>
    </source>
</evidence>
<dbReference type="AlphaFoldDB" id="A0A1B1YWL4"/>
<dbReference type="GO" id="GO:0008757">
    <property type="term" value="F:S-adenosylmethionine-dependent methyltransferase activity"/>
    <property type="evidence" value="ECO:0007669"/>
    <property type="project" value="InterPro"/>
</dbReference>